<dbReference type="InterPro" id="IPR001021">
    <property type="entry name" value="Ribosomal_bL25_long"/>
</dbReference>
<dbReference type="NCBIfam" id="NF004128">
    <property type="entry name" value="PRK05618.1-2"/>
    <property type="match status" value="1"/>
</dbReference>
<feature type="domain" description="Large ribosomal subunit protein bL25 beta" evidence="8">
    <location>
        <begin position="100"/>
        <end position="189"/>
    </location>
</feature>
<dbReference type="Proteomes" id="UP000183898">
    <property type="component" value="Unassembled WGS sequence"/>
</dbReference>
<dbReference type="InterPro" id="IPR020055">
    <property type="entry name" value="Ribosomal_bL25_short"/>
</dbReference>
<comment type="function">
    <text evidence="5">This is one of the proteins that binds to the 5S RNA in the ribosome where it forms part of the central protuberance.</text>
</comment>
<dbReference type="SUPFAM" id="SSF50715">
    <property type="entry name" value="Ribosomal protein L25-like"/>
    <property type="match status" value="1"/>
</dbReference>
<dbReference type="InterPro" id="IPR011035">
    <property type="entry name" value="Ribosomal_bL25/Gln-tRNA_synth"/>
</dbReference>
<feature type="compositionally biased region" description="Basic and acidic residues" evidence="6">
    <location>
        <begin position="1"/>
        <end position="13"/>
    </location>
</feature>
<dbReference type="GO" id="GO:0008097">
    <property type="term" value="F:5S rRNA binding"/>
    <property type="evidence" value="ECO:0007669"/>
    <property type="project" value="InterPro"/>
</dbReference>
<dbReference type="InterPro" id="IPR037121">
    <property type="entry name" value="Ribosomal_bL25_C"/>
</dbReference>
<dbReference type="PANTHER" id="PTHR33284:SF1">
    <property type="entry name" value="RIBOSOMAL PROTEIN L25_GLN-TRNA SYNTHETASE, ANTI-CODON-BINDING DOMAIN-CONTAINING PROTEIN"/>
    <property type="match status" value="1"/>
</dbReference>
<evidence type="ECO:0000256" key="5">
    <source>
        <dbReference type="HAMAP-Rule" id="MF_01334"/>
    </source>
</evidence>
<reference evidence="9 10" key="1">
    <citation type="submission" date="2016-10" db="EMBL/GenBank/DDBJ databases">
        <authorList>
            <person name="de Groot N.N."/>
        </authorList>
    </citation>
    <scope>NUCLEOTIDE SEQUENCE [LARGE SCALE GENOMIC DNA]</scope>
    <source>
        <strain evidence="9 10">Nl18</strain>
    </source>
</reference>
<dbReference type="NCBIfam" id="NF004130">
    <property type="entry name" value="PRK05618.1-5"/>
    <property type="match status" value="1"/>
</dbReference>
<evidence type="ECO:0000256" key="2">
    <source>
        <dbReference type="ARBA" id="ARBA00022884"/>
    </source>
</evidence>
<feature type="compositionally biased region" description="Basic and acidic residues" evidence="6">
    <location>
        <begin position="210"/>
        <end position="228"/>
    </location>
</feature>
<feature type="domain" description="Large ribosomal subunit protein bL25 L25" evidence="7">
    <location>
        <begin position="5"/>
        <end position="92"/>
    </location>
</feature>
<comment type="similarity">
    <text evidence="5">Belongs to the bacterial ribosomal protein bL25 family. CTC subfamily.</text>
</comment>
<dbReference type="NCBIfam" id="NF004612">
    <property type="entry name" value="PRK05943.1"/>
    <property type="match status" value="1"/>
</dbReference>
<dbReference type="HAMAP" id="MF_01334">
    <property type="entry name" value="Ribosomal_bL25_CTC"/>
    <property type="match status" value="1"/>
</dbReference>
<evidence type="ECO:0000256" key="6">
    <source>
        <dbReference type="SAM" id="MobiDB-lite"/>
    </source>
</evidence>
<dbReference type="NCBIfam" id="TIGR00731">
    <property type="entry name" value="bL25_bact_ctc"/>
    <property type="match status" value="1"/>
</dbReference>
<evidence type="ECO:0000256" key="1">
    <source>
        <dbReference type="ARBA" id="ARBA00022730"/>
    </source>
</evidence>
<dbReference type="Pfam" id="PF01386">
    <property type="entry name" value="Ribosomal_L25p"/>
    <property type="match status" value="1"/>
</dbReference>
<evidence type="ECO:0000256" key="4">
    <source>
        <dbReference type="ARBA" id="ARBA00023274"/>
    </source>
</evidence>
<dbReference type="PANTHER" id="PTHR33284">
    <property type="entry name" value="RIBOSOMAL PROTEIN L25/GLN-TRNA SYNTHETASE, ANTI-CODON-BINDING DOMAIN-CONTAINING PROTEIN"/>
    <property type="match status" value="1"/>
</dbReference>
<evidence type="ECO:0000259" key="7">
    <source>
        <dbReference type="Pfam" id="PF01386"/>
    </source>
</evidence>
<dbReference type="AlphaFoldDB" id="A0A1H8CSD3"/>
<evidence type="ECO:0000259" key="8">
    <source>
        <dbReference type="Pfam" id="PF14693"/>
    </source>
</evidence>
<dbReference type="Pfam" id="PF14693">
    <property type="entry name" value="Ribosomal_TL5_C"/>
    <property type="match status" value="1"/>
</dbReference>
<protein>
    <recommendedName>
        <fullName evidence="5">Large ribosomal subunit protein bL25</fullName>
    </recommendedName>
    <alternativeName>
        <fullName evidence="5">General stress protein CTC</fullName>
    </alternativeName>
</protein>
<evidence type="ECO:0000313" key="10">
    <source>
        <dbReference type="Proteomes" id="UP000183898"/>
    </source>
</evidence>
<keyword evidence="3 5" id="KW-0689">Ribosomal protein</keyword>
<dbReference type="Gene3D" id="2.40.240.10">
    <property type="entry name" value="Ribosomal Protein L25, Chain P"/>
    <property type="match status" value="1"/>
</dbReference>
<keyword evidence="1 5" id="KW-0699">rRNA-binding</keyword>
<dbReference type="InterPro" id="IPR029751">
    <property type="entry name" value="Ribosomal_L25_dom"/>
</dbReference>
<dbReference type="GO" id="GO:0022625">
    <property type="term" value="C:cytosolic large ribosomal subunit"/>
    <property type="evidence" value="ECO:0007669"/>
    <property type="project" value="TreeGrafter"/>
</dbReference>
<dbReference type="GO" id="GO:0006412">
    <property type="term" value="P:translation"/>
    <property type="evidence" value="ECO:0007669"/>
    <property type="project" value="UniProtKB-UniRule"/>
</dbReference>
<comment type="subunit">
    <text evidence="5">Part of the 50S ribosomal subunit; part of the 5S rRNA/L5/L18/L25 subcomplex. Contacts the 5S rRNA. Binds to the 5S rRNA independently of L5 and L18.</text>
</comment>
<dbReference type="InterPro" id="IPR020057">
    <property type="entry name" value="Ribosomal_bL25_b-dom"/>
</dbReference>
<organism evidence="9 10">
    <name type="scientific">Nitrosospira multiformis</name>
    <dbReference type="NCBI Taxonomy" id="1231"/>
    <lineage>
        <taxon>Bacteria</taxon>
        <taxon>Pseudomonadati</taxon>
        <taxon>Pseudomonadota</taxon>
        <taxon>Betaproteobacteria</taxon>
        <taxon>Nitrosomonadales</taxon>
        <taxon>Nitrosomonadaceae</taxon>
        <taxon>Nitrosospira</taxon>
    </lineage>
</organism>
<keyword evidence="2 5" id="KW-0694">RNA-binding</keyword>
<dbReference type="EMBL" id="FOCT01000002">
    <property type="protein sequence ID" value="SEM97772.1"/>
    <property type="molecule type" value="Genomic_DNA"/>
</dbReference>
<dbReference type="RefSeq" id="WP_074744018.1">
    <property type="nucleotide sequence ID" value="NZ_FOCT01000002.1"/>
</dbReference>
<feature type="region of interest" description="Disordered" evidence="6">
    <location>
        <begin position="198"/>
        <end position="228"/>
    </location>
</feature>
<name>A0A1H8CSD3_9PROT</name>
<dbReference type="InterPro" id="IPR020056">
    <property type="entry name" value="Rbsml_bL25/Gln-tRNA_synth_N"/>
</dbReference>
<proteinExistence type="inferred from homology"/>
<gene>
    <name evidence="5" type="primary">rplY</name>
    <name evidence="5" type="synonym">ctc</name>
    <name evidence="9" type="ORF">SAMN05216404_10240</name>
</gene>
<dbReference type="InterPro" id="IPR020930">
    <property type="entry name" value="Ribosomal_uL5_bac-type"/>
</dbReference>
<sequence>MQIEISADKRELQGKGASRRLRGSGKVPGIIYGGENPAQPIELDHNNLYHQLKLEAFHASILTMSVEGQKEKVLLRDIQMHPFKPQVLHIDFQRVASNKKIHMKVPLHFINEDIAPGVKLAGGLVSRVLTELDVSCLPKDLPEFISVDVGELAAGNTIHLSNLQLPEGVEIPALMKGEDLPVATIAIPRGVAAEEGAGGVAAGDIPTSVQKKEGVAKEGEKKDAGKKK</sequence>
<evidence type="ECO:0000256" key="3">
    <source>
        <dbReference type="ARBA" id="ARBA00022980"/>
    </source>
</evidence>
<evidence type="ECO:0000313" key="9">
    <source>
        <dbReference type="EMBL" id="SEM97772.1"/>
    </source>
</evidence>
<dbReference type="HAMAP" id="MF_01336">
    <property type="entry name" value="Ribosomal_bL25"/>
    <property type="match status" value="1"/>
</dbReference>
<accession>A0A1H8CSD3</accession>
<dbReference type="GO" id="GO:0003735">
    <property type="term" value="F:structural constituent of ribosome"/>
    <property type="evidence" value="ECO:0007669"/>
    <property type="project" value="InterPro"/>
</dbReference>
<feature type="region of interest" description="Disordered" evidence="6">
    <location>
        <begin position="1"/>
        <end position="21"/>
    </location>
</feature>
<dbReference type="Gene3D" id="2.170.120.20">
    <property type="entry name" value="Ribosomal protein L25, beta domain"/>
    <property type="match status" value="1"/>
</dbReference>
<dbReference type="CDD" id="cd00495">
    <property type="entry name" value="Ribosomal_L25_TL5_CTC"/>
    <property type="match status" value="1"/>
</dbReference>
<keyword evidence="4 5" id="KW-0687">Ribonucleoprotein</keyword>